<dbReference type="EMBL" id="QUMU01000007">
    <property type="protein sequence ID" value="REG29466.1"/>
    <property type="molecule type" value="Genomic_DNA"/>
</dbReference>
<accession>A0AAC8TIX4</accession>
<dbReference type="Pfam" id="PF09351">
    <property type="entry name" value="DUF1993"/>
    <property type="match status" value="1"/>
</dbReference>
<evidence type="ECO:0008006" key="5">
    <source>
        <dbReference type="Google" id="ProtNLM"/>
    </source>
</evidence>
<evidence type="ECO:0000313" key="4">
    <source>
        <dbReference type="Proteomes" id="UP000256345"/>
    </source>
</evidence>
<name>A0AAC8TIX4_9BACT</name>
<dbReference type="InterPro" id="IPR034660">
    <property type="entry name" value="DinB/YfiT-like"/>
</dbReference>
<evidence type="ECO:0000313" key="2">
    <source>
        <dbReference type="EMBL" id="REG29466.1"/>
    </source>
</evidence>
<organism evidence="1 3">
    <name type="scientific">Archangium gephyra</name>
    <dbReference type="NCBI Taxonomy" id="48"/>
    <lineage>
        <taxon>Bacteria</taxon>
        <taxon>Pseudomonadati</taxon>
        <taxon>Myxococcota</taxon>
        <taxon>Myxococcia</taxon>
        <taxon>Myxococcales</taxon>
        <taxon>Cystobacterineae</taxon>
        <taxon>Archangiaceae</taxon>
        <taxon>Archangium</taxon>
    </lineage>
</organism>
<dbReference type="PANTHER" id="PTHR36922:SF1">
    <property type="entry name" value="DUF1993 DOMAIN-CONTAINING PROTEIN"/>
    <property type="match status" value="1"/>
</dbReference>
<dbReference type="AlphaFoldDB" id="A0AAC8TIX4"/>
<reference evidence="1 3" key="1">
    <citation type="submission" date="2015-05" db="EMBL/GenBank/DDBJ databases">
        <title>Genome assembly of Archangium gephyra DSM 2261.</title>
        <authorList>
            <person name="Sharma G."/>
            <person name="Subramanian S."/>
        </authorList>
    </citation>
    <scope>NUCLEOTIDE SEQUENCE [LARGE SCALE GENOMIC DNA]</scope>
    <source>
        <strain evidence="1 3">DSM 2261</strain>
    </source>
</reference>
<dbReference type="RefSeq" id="WP_047860664.1">
    <property type="nucleotide sequence ID" value="NZ_CP011509.1"/>
</dbReference>
<proteinExistence type="predicted"/>
<dbReference type="KEGG" id="age:AA314_09338"/>
<dbReference type="PANTHER" id="PTHR36922">
    <property type="entry name" value="BLL2446 PROTEIN"/>
    <property type="match status" value="1"/>
</dbReference>
<keyword evidence="4" id="KW-1185">Reference proteome</keyword>
<dbReference type="Proteomes" id="UP000256345">
    <property type="component" value="Unassembled WGS sequence"/>
</dbReference>
<gene>
    <name evidence="1" type="ORF">AA314_09338</name>
    <name evidence="2" type="ORF">ATI61_107162</name>
</gene>
<evidence type="ECO:0000313" key="3">
    <source>
        <dbReference type="Proteomes" id="UP000035579"/>
    </source>
</evidence>
<protein>
    <recommendedName>
        <fullName evidence="5">DUF1993 domain-containing protein</fullName>
    </recommendedName>
</protein>
<reference evidence="2 4" key="2">
    <citation type="submission" date="2018-08" db="EMBL/GenBank/DDBJ databases">
        <title>Genomic Encyclopedia of Archaeal and Bacterial Type Strains, Phase II (KMG-II): from individual species to whole genera.</title>
        <authorList>
            <person name="Goeker M."/>
        </authorList>
    </citation>
    <scope>NUCLEOTIDE SEQUENCE [LARGE SCALE GENOMIC DNA]</scope>
    <source>
        <strain evidence="2 4">DSM 2261</strain>
    </source>
</reference>
<dbReference type="EMBL" id="CP011509">
    <property type="protein sequence ID" value="AKJ07712.1"/>
    <property type="molecule type" value="Genomic_DNA"/>
</dbReference>
<evidence type="ECO:0000313" key="1">
    <source>
        <dbReference type="EMBL" id="AKJ07712.1"/>
    </source>
</evidence>
<dbReference type="InterPro" id="IPR018531">
    <property type="entry name" value="DUF1993"/>
</dbReference>
<dbReference type="SUPFAM" id="SSF109854">
    <property type="entry name" value="DinB/YfiT-like putative metalloenzymes"/>
    <property type="match status" value="1"/>
</dbReference>
<dbReference type="Gene3D" id="1.20.120.450">
    <property type="entry name" value="dinb family like domain"/>
    <property type="match status" value="1"/>
</dbReference>
<sequence>MSLSMYQASIPVFIHMMGNLSAILEKAAGYATAKKIEPSVLVNARLAPDMRPLSFQIQVASDLAKGCAARLAGIDAPSMPDTETTFPELQERIAKTIAFLKTVSAAQVDGSEEREIVLKLRGQETKFKGQPYLLTFALPNFYFHITTAYAILRHNGLDIGKSDFLGVR</sequence>
<dbReference type="Proteomes" id="UP000035579">
    <property type="component" value="Chromosome"/>
</dbReference>